<dbReference type="Proteomes" id="UP001596203">
    <property type="component" value="Unassembled WGS sequence"/>
</dbReference>
<dbReference type="InterPro" id="IPR058154">
    <property type="entry name" value="Bxb1_TTP-like"/>
</dbReference>
<gene>
    <name evidence="1" type="ORF">ACFP2T_35740</name>
</gene>
<evidence type="ECO:0000313" key="2">
    <source>
        <dbReference type="Proteomes" id="UP001596203"/>
    </source>
</evidence>
<reference evidence="2" key="1">
    <citation type="journal article" date="2019" name="Int. J. Syst. Evol. Microbiol.">
        <title>The Global Catalogue of Microorganisms (GCM) 10K type strain sequencing project: providing services to taxonomists for standard genome sequencing and annotation.</title>
        <authorList>
            <consortium name="The Broad Institute Genomics Platform"/>
            <consortium name="The Broad Institute Genome Sequencing Center for Infectious Disease"/>
            <person name="Wu L."/>
            <person name="Ma J."/>
        </authorList>
    </citation>
    <scope>NUCLEOTIDE SEQUENCE [LARGE SCALE GENOMIC DNA]</scope>
    <source>
        <strain evidence="2">ZS-35-S2</strain>
    </source>
</reference>
<dbReference type="RefSeq" id="WP_377429763.1">
    <property type="nucleotide sequence ID" value="NZ_JBHSPR010000044.1"/>
</dbReference>
<dbReference type="Pfam" id="PF25681">
    <property type="entry name" value="Phage_TTP_17"/>
    <property type="match status" value="1"/>
</dbReference>
<evidence type="ECO:0008006" key="3">
    <source>
        <dbReference type="Google" id="ProtNLM"/>
    </source>
</evidence>
<proteinExistence type="predicted"/>
<protein>
    <recommendedName>
        <fullName evidence="3">Phage tail protein</fullName>
    </recommendedName>
</protein>
<accession>A0ABW1KIB4</accession>
<evidence type="ECO:0000313" key="1">
    <source>
        <dbReference type="EMBL" id="MFC6021509.1"/>
    </source>
</evidence>
<comment type="caution">
    <text evidence="1">The sequence shown here is derived from an EMBL/GenBank/DDBJ whole genome shotgun (WGS) entry which is preliminary data.</text>
</comment>
<dbReference type="EMBL" id="JBHSPR010000044">
    <property type="protein sequence ID" value="MFC6021509.1"/>
    <property type="molecule type" value="Genomic_DNA"/>
</dbReference>
<name>A0ABW1KIB4_9ACTN</name>
<keyword evidence="2" id="KW-1185">Reference proteome</keyword>
<organism evidence="1 2">
    <name type="scientific">Plantactinospora solaniradicis</name>
    <dbReference type="NCBI Taxonomy" id="1723736"/>
    <lineage>
        <taxon>Bacteria</taxon>
        <taxon>Bacillati</taxon>
        <taxon>Actinomycetota</taxon>
        <taxon>Actinomycetes</taxon>
        <taxon>Micromonosporales</taxon>
        <taxon>Micromonosporaceae</taxon>
        <taxon>Plantactinospora</taxon>
    </lineage>
</organism>
<sequence length="188" mass="20107">MAITNYDPAEVRLAPDGRVLVAPVGTAEPVSVAATFDPAWAELGWVTEDGVTVTPSVDTNDVNMWQSITPVKRPLTGMGLEVSVPLGSFNRSTLGLYFLNSEWTTVGSNGRLEMPNAPVSQEVALAVEWEDDEGDLNRLIFPRATMTDRDALNLVRADAITLGLTFSTLAGPDGYSAVLLTNNPELAS</sequence>